<feature type="region of interest" description="Disordered" evidence="1">
    <location>
        <begin position="322"/>
        <end position="352"/>
    </location>
</feature>
<dbReference type="OrthoDB" id="364356at2759"/>
<evidence type="ECO:0000256" key="1">
    <source>
        <dbReference type="SAM" id="MobiDB-lite"/>
    </source>
</evidence>
<sequence>MQYRAEAYPFKTVAPPPMAAGRATMPPRNGTGTVFRRQNTMSRSMELPQNTLRSPFKPDPGSRAPMMMPRCSTASIFNGAPTVKPSPIMPPRTLKPQTKLMAGNGMRTTVLPQPRLRSSSLTRSTIIPDRSPAAMPRQGTGMSRKNFTPSSYVTEVFPTYNAAQRSYPPSRAPTTPAQYRSRANSSTVIHQGQRAPHGNGVHIAFKGRNQMKASSAQRSQSVFKEVVEKIKEHTAALPTIDAKDAAQLVGGFVSGTLSVLAHIVGDIRGDIINGLFKPEDPTYDAAKAYYYAGNNHPTIPTGMTQRIDYIEEIDKCTQMRAGNMRGGRRNSNAQRPVQPMHSYHEQRPEPVRMHHPRPSTFGHDPHMFSGMSERSLEEFLLNDSYLDSAPPSMPR</sequence>
<accession>A0A2H6K7Y3</accession>
<feature type="compositionally biased region" description="Low complexity" evidence="1">
    <location>
        <begin position="322"/>
        <end position="333"/>
    </location>
</feature>
<organism evidence="2 3">
    <name type="scientific">Babesia ovata</name>
    <dbReference type="NCBI Taxonomy" id="189622"/>
    <lineage>
        <taxon>Eukaryota</taxon>
        <taxon>Sar</taxon>
        <taxon>Alveolata</taxon>
        <taxon>Apicomplexa</taxon>
        <taxon>Aconoidasida</taxon>
        <taxon>Piroplasmida</taxon>
        <taxon>Babesiidae</taxon>
        <taxon>Babesia</taxon>
    </lineage>
</organism>
<dbReference type="EMBL" id="BDSA01000001">
    <property type="protein sequence ID" value="GBE59107.1"/>
    <property type="molecule type" value="Genomic_DNA"/>
</dbReference>
<dbReference type="VEuPathDB" id="PiroplasmaDB:BOVATA_006000"/>
<dbReference type="AlphaFoldDB" id="A0A2H6K7Y3"/>
<keyword evidence="3" id="KW-1185">Reference proteome</keyword>
<name>A0A2H6K7Y3_9APIC</name>
<evidence type="ECO:0000313" key="3">
    <source>
        <dbReference type="Proteomes" id="UP000236319"/>
    </source>
</evidence>
<dbReference type="GeneID" id="39872877"/>
<evidence type="ECO:0000313" key="2">
    <source>
        <dbReference type="EMBL" id="GBE59107.1"/>
    </source>
</evidence>
<feature type="compositionally biased region" description="Basic and acidic residues" evidence="1">
    <location>
        <begin position="342"/>
        <end position="352"/>
    </location>
</feature>
<comment type="caution">
    <text evidence="2">The sequence shown here is derived from an EMBL/GenBank/DDBJ whole genome shotgun (WGS) entry which is preliminary data.</text>
</comment>
<reference evidence="2 3" key="1">
    <citation type="journal article" date="2017" name="BMC Genomics">
        <title>Whole-genome assembly of Babesia ovata and comparative genomics between closely related pathogens.</title>
        <authorList>
            <person name="Yamagishi J."/>
            <person name="Asada M."/>
            <person name="Hakimi H."/>
            <person name="Tanaka T.Q."/>
            <person name="Sugimoto C."/>
            <person name="Kawazu S."/>
        </authorList>
    </citation>
    <scope>NUCLEOTIDE SEQUENCE [LARGE SCALE GENOMIC DNA]</scope>
    <source>
        <strain evidence="2 3">Miyake</strain>
    </source>
</reference>
<gene>
    <name evidence="2" type="ORF">BOVATA_006000</name>
</gene>
<dbReference type="RefSeq" id="XP_028865350.1">
    <property type="nucleotide sequence ID" value="XM_029009517.1"/>
</dbReference>
<dbReference type="Proteomes" id="UP000236319">
    <property type="component" value="Unassembled WGS sequence"/>
</dbReference>
<protein>
    <submittedName>
        <fullName evidence="2">SNF2-related domain-containing protein, putative</fullName>
    </submittedName>
</protein>
<proteinExistence type="predicted"/>